<dbReference type="InterPro" id="IPR037045">
    <property type="entry name" value="S8pro/Inhibitor_I9_sf"/>
</dbReference>
<proteinExistence type="inferred from homology"/>
<dbReference type="PANTHER" id="PTHR43806">
    <property type="entry name" value="PEPTIDASE S8"/>
    <property type="match status" value="1"/>
</dbReference>
<feature type="signal peptide" evidence="6">
    <location>
        <begin position="1"/>
        <end position="26"/>
    </location>
</feature>
<dbReference type="GO" id="GO:0004252">
    <property type="term" value="F:serine-type endopeptidase activity"/>
    <property type="evidence" value="ECO:0007669"/>
    <property type="project" value="UniProtKB-UniRule"/>
</dbReference>
<dbReference type="CDD" id="cd04077">
    <property type="entry name" value="Peptidases_S8_PCSK9_ProteinaseK_like"/>
    <property type="match status" value="1"/>
</dbReference>
<dbReference type="AlphaFoldDB" id="A0A7W7D7H6"/>
<organism evidence="9 10">
    <name type="scientific">Sphaerisporangium siamense</name>
    <dbReference type="NCBI Taxonomy" id="795645"/>
    <lineage>
        <taxon>Bacteria</taxon>
        <taxon>Bacillati</taxon>
        <taxon>Actinomycetota</taxon>
        <taxon>Actinomycetes</taxon>
        <taxon>Streptosporangiales</taxon>
        <taxon>Streptosporangiaceae</taxon>
        <taxon>Sphaerisporangium</taxon>
    </lineage>
</organism>
<dbReference type="PANTHER" id="PTHR43806:SF11">
    <property type="entry name" value="CEREVISIN-RELATED"/>
    <property type="match status" value="1"/>
</dbReference>
<evidence type="ECO:0000256" key="2">
    <source>
        <dbReference type="ARBA" id="ARBA00022670"/>
    </source>
</evidence>
<comment type="caution">
    <text evidence="9">The sequence shown here is derived from an EMBL/GenBank/DDBJ whole genome shotgun (WGS) entry which is preliminary data.</text>
</comment>
<dbReference type="InterPro" id="IPR023828">
    <property type="entry name" value="Peptidase_S8_Ser-AS"/>
</dbReference>
<dbReference type="PROSITE" id="PS00138">
    <property type="entry name" value="SUBTILASE_SER"/>
    <property type="match status" value="1"/>
</dbReference>
<dbReference type="Pfam" id="PF00082">
    <property type="entry name" value="Peptidase_S8"/>
    <property type="match status" value="1"/>
</dbReference>
<dbReference type="Proteomes" id="UP000542210">
    <property type="component" value="Unassembled WGS sequence"/>
</dbReference>
<dbReference type="Gene3D" id="2.60.120.380">
    <property type="match status" value="1"/>
</dbReference>
<feature type="active site" description="Charge relay system" evidence="5">
    <location>
        <position position="170"/>
    </location>
</feature>
<dbReference type="SUPFAM" id="SSF54897">
    <property type="entry name" value="Protease propeptides/inhibitors"/>
    <property type="match status" value="1"/>
</dbReference>
<evidence type="ECO:0000313" key="10">
    <source>
        <dbReference type="Proteomes" id="UP000542210"/>
    </source>
</evidence>
<dbReference type="InterPro" id="IPR010259">
    <property type="entry name" value="S8pro/Inhibitor_I9"/>
</dbReference>
<dbReference type="GO" id="GO:0005615">
    <property type="term" value="C:extracellular space"/>
    <property type="evidence" value="ECO:0007669"/>
    <property type="project" value="TreeGrafter"/>
</dbReference>
<accession>A0A7W7D7H6</accession>
<dbReference type="Pfam" id="PF05922">
    <property type="entry name" value="Inhibitor_I9"/>
    <property type="match status" value="1"/>
</dbReference>
<feature type="active site" description="Charge relay system" evidence="5">
    <location>
        <position position="325"/>
    </location>
</feature>
<dbReference type="InterPro" id="IPR022398">
    <property type="entry name" value="Peptidase_S8_His-AS"/>
</dbReference>
<keyword evidence="3 5" id="KW-0378">Hydrolase</keyword>
<comment type="similarity">
    <text evidence="1 5">Belongs to the peptidase S8 family.</text>
</comment>
<evidence type="ECO:0000259" key="8">
    <source>
        <dbReference type="Pfam" id="PF05922"/>
    </source>
</evidence>
<dbReference type="Gene3D" id="3.40.50.200">
    <property type="entry name" value="Peptidase S8/S53 domain"/>
    <property type="match status" value="1"/>
</dbReference>
<dbReference type="InterPro" id="IPR000209">
    <property type="entry name" value="Peptidase_S8/S53_dom"/>
</dbReference>
<dbReference type="InterPro" id="IPR015500">
    <property type="entry name" value="Peptidase_S8_subtilisin-rel"/>
</dbReference>
<gene>
    <name evidence="9" type="ORF">BJ982_003272</name>
</gene>
<feature type="domain" description="Inhibitor I9" evidence="8">
    <location>
        <begin position="53"/>
        <end position="99"/>
    </location>
</feature>
<dbReference type="InterPro" id="IPR034193">
    <property type="entry name" value="PCSK9_ProteinaseK-like"/>
</dbReference>
<protein>
    <submittedName>
        <fullName evidence="9">Subtilisin family serine protease</fullName>
    </submittedName>
</protein>
<feature type="active site" description="Charge relay system" evidence="5">
    <location>
        <position position="137"/>
    </location>
</feature>
<evidence type="ECO:0000256" key="6">
    <source>
        <dbReference type="SAM" id="SignalP"/>
    </source>
</evidence>
<dbReference type="SUPFAM" id="SSF52743">
    <property type="entry name" value="Subtilisin-like"/>
    <property type="match status" value="1"/>
</dbReference>
<keyword evidence="2 5" id="KW-0645">Protease</keyword>
<dbReference type="Gene3D" id="3.30.70.80">
    <property type="entry name" value="Peptidase S8 propeptide/proteinase inhibitor I9"/>
    <property type="match status" value="1"/>
</dbReference>
<keyword evidence="10" id="KW-1185">Reference proteome</keyword>
<dbReference type="PROSITE" id="PS51892">
    <property type="entry name" value="SUBTILASE"/>
    <property type="match status" value="1"/>
</dbReference>
<reference evidence="9 10" key="1">
    <citation type="submission" date="2020-08" db="EMBL/GenBank/DDBJ databases">
        <title>Sequencing the genomes of 1000 actinobacteria strains.</title>
        <authorList>
            <person name="Klenk H.-P."/>
        </authorList>
    </citation>
    <scope>NUCLEOTIDE SEQUENCE [LARGE SCALE GENOMIC DNA]</scope>
    <source>
        <strain evidence="9 10">DSM 45784</strain>
    </source>
</reference>
<keyword evidence="6" id="KW-0732">Signal</keyword>
<sequence>MGLTRALLAGLLLAGAALSGASPAGASAEASYLVVLKKDGQAFDGDRAASLGGRYGARVDHVYEHALHGFDARMTKDAARRLAADPEVRYVEPDRVVTIASPAPSWGLDRIDQRALPLDGEYRYPGLASPVRMYILDTGIRFTHQDFGGRAVSGPDFVDSDDNSSDCNGHGTFVAGVAGGTAYGVAKNASLMGVRVMNCYGSGRWANVIAALDWVVGDHQPGVPAVLNLSLSSGKVQAANDAVAAAVADGVVVTAAAGNDNGQDACLRSPASTPEAISVGATQRDDSRSGFSNIGPCLDLFAPGGAIVSDWHTGDTARTGGSGTSYAAPHVAGAAALYLAANPTATPRQVQDAIVRNATPGVVTNAGAGSPNRLLYVTTEGGPVTDDFSMTTRPGSATVDPGGSASATVSTAVTRGSAQQVMLSAAGPPGSSAVFTPAVVQAGAEAVMTLTTAPATPPGTYTVTITGTGTANTRSTTFALTVTGTACPGHETTRTGNLSDGQSAYQAVPSTAAGTHRACLAGPPGSDYDLYLQKLNGSTWTTVAQSTSPGSDENLSYTGAAGTYRYRVHSYSGTGAYTLGFTDPG</sequence>
<feature type="domain" description="Peptidase S8/S53" evidence="7">
    <location>
        <begin position="135"/>
        <end position="365"/>
    </location>
</feature>
<dbReference type="FunFam" id="3.40.50.200:FF:000014">
    <property type="entry name" value="Proteinase K"/>
    <property type="match status" value="1"/>
</dbReference>
<evidence type="ECO:0000256" key="5">
    <source>
        <dbReference type="PROSITE-ProRule" id="PRU01240"/>
    </source>
</evidence>
<feature type="chain" id="PRO_5031047339" evidence="6">
    <location>
        <begin position="27"/>
        <end position="585"/>
    </location>
</feature>
<dbReference type="InterPro" id="IPR050131">
    <property type="entry name" value="Peptidase_S8_subtilisin-like"/>
</dbReference>
<dbReference type="PROSITE" id="PS00137">
    <property type="entry name" value="SUBTILASE_HIS"/>
    <property type="match status" value="1"/>
</dbReference>
<dbReference type="InterPro" id="IPR036852">
    <property type="entry name" value="Peptidase_S8/S53_dom_sf"/>
</dbReference>
<dbReference type="PRINTS" id="PR00723">
    <property type="entry name" value="SUBTILISIN"/>
</dbReference>
<evidence type="ECO:0000256" key="1">
    <source>
        <dbReference type="ARBA" id="ARBA00011073"/>
    </source>
</evidence>
<dbReference type="RefSeq" id="WP_203959011.1">
    <property type="nucleotide sequence ID" value="NZ_BOOV01000007.1"/>
</dbReference>
<evidence type="ECO:0000256" key="3">
    <source>
        <dbReference type="ARBA" id="ARBA00022801"/>
    </source>
</evidence>
<evidence type="ECO:0000256" key="4">
    <source>
        <dbReference type="ARBA" id="ARBA00022825"/>
    </source>
</evidence>
<dbReference type="GO" id="GO:0006508">
    <property type="term" value="P:proteolysis"/>
    <property type="evidence" value="ECO:0007669"/>
    <property type="project" value="UniProtKB-KW"/>
</dbReference>
<evidence type="ECO:0000259" key="7">
    <source>
        <dbReference type="Pfam" id="PF00082"/>
    </source>
</evidence>
<dbReference type="EMBL" id="JACHND010000001">
    <property type="protein sequence ID" value="MBB4701728.1"/>
    <property type="molecule type" value="Genomic_DNA"/>
</dbReference>
<evidence type="ECO:0000313" key="9">
    <source>
        <dbReference type="EMBL" id="MBB4701728.1"/>
    </source>
</evidence>
<name>A0A7W7D7H6_9ACTN</name>
<keyword evidence="4 5" id="KW-0720">Serine protease</keyword>